<dbReference type="PROSITE" id="PS50835">
    <property type="entry name" value="IG_LIKE"/>
    <property type="match status" value="1"/>
</dbReference>
<dbReference type="InterPro" id="IPR036179">
    <property type="entry name" value="Ig-like_dom_sf"/>
</dbReference>
<reference evidence="3 4" key="1">
    <citation type="submission" date="2024-04" db="EMBL/GenBank/DDBJ databases">
        <authorList>
            <consortium name="Genoscope - CEA"/>
            <person name="William W."/>
        </authorList>
    </citation>
    <scope>NUCLEOTIDE SEQUENCE [LARGE SCALE GENOMIC DNA]</scope>
</reference>
<feature type="domain" description="Ig-like" evidence="2">
    <location>
        <begin position="59"/>
        <end position="158"/>
    </location>
</feature>
<dbReference type="InterPro" id="IPR013162">
    <property type="entry name" value="CD80_C2-set"/>
</dbReference>
<dbReference type="AlphaFoldDB" id="A0AAV2HR54"/>
<protein>
    <recommendedName>
        <fullName evidence="2">Ig-like domain-containing protein</fullName>
    </recommendedName>
</protein>
<dbReference type="Gene3D" id="2.60.40.10">
    <property type="entry name" value="Immunoglobulins"/>
    <property type="match status" value="1"/>
</dbReference>
<sequence length="204" mass="22116">PNFHSRLVVTTSSTSLTMAITNISCSDIDIYICRMNYFLFSHRTEKNSTGRLVDIKIPPQVPVMTQPPSLVVSEGSTITYKCLANLGRPNKGQIVWNASVNGQKVELLLAPVLKEKNNNSCTVTVESTVTFQANRTKQNITLSCFSTNQDFQETAPLSCASPGTDLCAQSQPLNILIPKSTTTATTWTISPTFSSSQATGPHTG</sequence>
<dbReference type="SUPFAM" id="SSF48726">
    <property type="entry name" value="Immunoglobulin"/>
    <property type="match status" value="1"/>
</dbReference>
<feature type="non-terminal residue" evidence="3">
    <location>
        <position position="204"/>
    </location>
</feature>
<evidence type="ECO:0000256" key="1">
    <source>
        <dbReference type="ARBA" id="ARBA00023157"/>
    </source>
</evidence>
<evidence type="ECO:0000259" key="2">
    <source>
        <dbReference type="PROSITE" id="PS50835"/>
    </source>
</evidence>
<organism evidence="3 4">
    <name type="scientific">Lymnaea stagnalis</name>
    <name type="common">Great pond snail</name>
    <name type="synonym">Helix stagnalis</name>
    <dbReference type="NCBI Taxonomy" id="6523"/>
    <lineage>
        <taxon>Eukaryota</taxon>
        <taxon>Metazoa</taxon>
        <taxon>Spiralia</taxon>
        <taxon>Lophotrochozoa</taxon>
        <taxon>Mollusca</taxon>
        <taxon>Gastropoda</taxon>
        <taxon>Heterobranchia</taxon>
        <taxon>Euthyneura</taxon>
        <taxon>Panpulmonata</taxon>
        <taxon>Hygrophila</taxon>
        <taxon>Lymnaeoidea</taxon>
        <taxon>Lymnaeidae</taxon>
        <taxon>Lymnaea</taxon>
    </lineage>
</organism>
<dbReference type="InterPro" id="IPR007110">
    <property type="entry name" value="Ig-like_dom"/>
</dbReference>
<keyword evidence="4" id="KW-1185">Reference proteome</keyword>
<dbReference type="Pfam" id="PF08205">
    <property type="entry name" value="C2-set_2"/>
    <property type="match status" value="1"/>
</dbReference>
<proteinExistence type="predicted"/>
<dbReference type="EMBL" id="CAXITT010000214">
    <property type="protein sequence ID" value="CAL1535868.1"/>
    <property type="molecule type" value="Genomic_DNA"/>
</dbReference>
<dbReference type="Proteomes" id="UP001497497">
    <property type="component" value="Unassembled WGS sequence"/>
</dbReference>
<evidence type="ECO:0000313" key="3">
    <source>
        <dbReference type="EMBL" id="CAL1535868.1"/>
    </source>
</evidence>
<comment type="caution">
    <text evidence="3">The sequence shown here is derived from an EMBL/GenBank/DDBJ whole genome shotgun (WGS) entry which is preliminary data.</text>
</comment>
<gene>
    <name evidence="3" type="ORF">GSLYS_00009828001</name>
</gene>
<name>A0AAV2HR54_LYMST</name>
<evidence type="ECO:0000313" key="4">
    <source>
        <dbReference type="Proteomes" id="UP001497497"/>
    </source>
</evidence>
<dbReference type="InterPro" id="IPR013783">
    <property type="entry name" value="Ig-like_fold"/>
</dbReference>
<keyword evidence="1" id="KW-1015">Disulfide bond</keyword>
<accession>A0AAV2HR54</accession>
<feature type="non-terminal residue" evidence="3">
    <location>
        <position position="1"/>
    </location>
</feature>